<evidence type="ECO:0000256" key="2">
    <source>
        <dbReference type="ARBA" id="ARBA00022801"/>
    </source>
</evidence>
<accession>A0A1E3AED4</accession>
<dbReference type="AlphaFoldDB" id="A0A1E3AED4"/>
<proteinExistence type="inferred from homology"/>
<dbReference type="PANTHER" id="PTHR35279">
    <property type="match status" value="1"/>
</dbReference>
<dbReference type="PATRIC" id="fig|1432052.4.peg.3328"/>
<keyword evidence="2 5" id="KW-0378">Hydrolase</keyword>
<dbReference type="Pfam" id="PF00251">
    <property type="entry name" value="Glyco_hydro_32N"/>
    <property type="match status" value="1"/>
</dbReference>
<reference evidence="5 6" key="1">
    <citation type="submission" date="2016-07" db="EMBL/GenBank/DDBJ databases">
        <title>Characterization of isolates of Eisenbergiella tayi derived from blood cultures, using whole genome sequencing.</title>
        <authorList>
            <person name="Burdz T."/>
            <person name="Wiebe D."/>
            <person name="Huynh C."/>
            <person name="Bernard K."/>
        </authorList>
    </citation>
    <scope>NUCLEOTIDE SEQUENCE [LARGE SCALE GENOMIC DNA]</scope>
    <source>
        <strain evidence="5 6">NML 110608</strain>
    </source>
</reference>
<name>A0A1E3AED4_9FIRM</name>
<protein>
    <submittedName>
        <fullName evidence="5">Glycosyl hydrolases family 43</fullName>
    </submittedName>
</protein>
<evidence type="ECO:0000313" key="5">
    <source>
        <dbReference type="EMBL" id="ODM07095.1"/>
    </source>
</evidence>
<feature type="domain" description="Glycosyl hydrolase family 32 N-terminal" evidence="4">
    <location>
        <begin position="42"/>
        <end position="208"/>
    </location>
</feature>
<dbReference type="RefSeq" id="WP_141703199.1">
    <property type="nucleotide sequence ID" value="NZ_MCGH01000002.1"/>
</dbReference>
<dbReference type="SUPFAM" id="SSF75005">
    <property type="entry name" value="Arabinanase/levansucrase/invertase"/>
    <property type="match status" value="1"/>
</dbReference>
<comment type="caution">
    <text evidence="5">The sequence shown here is derived from an EMBL/GenBank/DDBJ whole genome shotgun (WGS) entry which is preliminary data.</text>
</comment>
<organism evidence="5 6">
    <name type="scientific">Eisenbergiella tayi</name>
    <dbReference type="NCBI Taxonomy" id="1432052"/>
    <lineage>
        <taxon>Bacteria</taxon>
        <taxon>Bacillati</taxon>
        <taxon>Bacillota</taxon>
        <taxon>Clostridia</taxon>
        <taxon>Lachnospirales</taxon>
        <taxon>Lachnospiraceae</taxon>
        <taxon>Eisenbergiella</taxon>
    </lineage>
</organism>
<dbReference type="PANTHER" id="PTHR35279:SF1">
    <property type="entry name" value="ARABINANASE_LEVANSUCRASE_INVERTASE"/>
    <property type="match status" value="1"/>
</dbReference>
<dbReference type="InterPro" id="IPR013148">
    <property type="entry name" value="Glyco_hydro_32_N"/>
</dbReference>
<dbReference type="GO" id="GO:0016798">
    <property type="term" value="F:hydrolase activity, acting on glycosyl bonds"/>
    <property type="evidence" value="ECO:0007669"/>
    <property type="project" value="UniProtKB-KW"/>
</dbReference>
<dbReference type="InterPro" id="IPR023296">
    <property type="entry name" value="Glyco_hydro_beta-prop_sf"/>
</dbReference>
<dbReference type="Gene3D" id="2.115.10.20">
    <property type="entry name" value="Glycosyl hydrolase domain, family 43"/>
    <property type="match status" value="2"/>
</dbReference>
<evidence type="ECO:0000313" key="6">
    <source>
        <dbReference type="Proteomes" id="UP000094067"/>
    </source>
</evidence>
<comment type="similarity">
    <text evidence="1">Belongs to the glycosyl hydrolase 32 family.</text>
</comment>
<gene>
    <name evidence="5" type="ORF">BEI61_02985</name>
</gene>
<keyword evidence="3" id="KW-0326">Glycosidase</keyword>
<evidence type="ECO:0000256" key="1">
    <source>
        <dbReference type="ARBA" id="ARBA00009902"/>
    </source>
</evidence>
<evidence type="ECO:0000256" key="3">
    <source>
        <dbReference type="ARBA" id="ARBA00023295"/>
    </source>
</evidence>
<dbReference type="Proteomes" id="UP000094067">
    <property type="component" value="Unassembled WGS sequence"/>
</dbReference>
<dbReference type="EMBL" id="MCGH01000002">
    <property type="protein sequence ID" value="ODM07095.1"/>
    <property type="molecule type" value="Genomic_DNA"/>
</dbReference>
<evidence type="ECO:0000259" key="4">
    <source>
        <dbReference type="Pfam" id="PF00251"/>
    </source>
</evidence>
<sequence length="337" mass="38586">MEKYLFRQMPRGYAGGWYAPIDEPVLGGLYGTCFDVEVAKEDDTYRMWFSWRPTRLIGHTTSKDGIHWEMPSVVLASVPGSDWEGYEVNRPTLVKRNGLYHMWYTGQTVSSEFTKASSSIGYATSVDGLNWERRPEPVMRPEYPWEKYALMCPFVLWDEENSIYRMWYSGGEQYEPDAIGYATSKDGIHWDRLENPIFVSRADSYWQCKKVTAPFVLEVDGGYVMYYIGFDGSGHSAVGAVCSEDGISGWTEHPDNPLIAGKDGSWDHNGICKVSIIEEESGGCKLWYNGCNRQREEIGILLKDEHHTMWGVKGAPEVEKQREPIEYQGPVEKKMWL</sequence>